<keyword evidence="1" id="KW-0690">Ribosome biogenesis</keyword>
<comment type="similarity">
    <text evidence="5">Belongs to the Prp family.</text>
</comment>
<dbReference type="GO" id="GO:0006508">
    <property type="term" value="P:proteolysis"/>
    <property type="evidence" value="ECO:0007669"/>
    <property type="project" value="UniProtKB-KW"/>
</dbReference>
<dbReference type="EMBL" id="PVXM01000006">
    <property type="protein sequence ID" value="PRR74973.1"/>
    <property type="molecule type" value="Genomic_DNA"/>
</dbReference>
<keyword evidence="2" id="KW-0645">Protease</keyword>
<dbReference type="OrthoDB" id="48998at2"/>
<evidence type="ECO:0000256" key="6">
    <source>
        <dbReference type="ARBA" id="ARBA00044538"/>
    </source>
</evidence>
<dbReference type="PANTHER" id="PTHR39178:SF1">
    <property type="entry name" value="RIBOSOMAL-PROCESSING CYSTEINE PROTEASE PRP"/>
    <property type="match status" value="1"/>
</dbReference>
<accession>A0A2T0AW83</accession>
<evidence type="ECO:0000256" key="5">
    <source>
        <dbReference type="ARBA" id="ARBA00044503"/>
    </source>
</evidence>
<keyword evidence="4" id="KW-0788">Thiol protease</keyword>
<dbReference type="GO" id="GO:0008234">
    <property type="term" value="F:cysteine-type peptidase activity"/>
    <property type="evidence" value="ECO:0007669"/>
    <property type="project" value="UniProtKB-KW"/>
</dbReference>
<dbReference type="PANTHER" id="PTHR39178">
    <property type="entry name" value="HYPOTHETICAL RIBOSOME-ASSOCIATED PROTEIN"/>
    <property type="match status" value="1"/>
</dbReference>
<keyword evidence="3" id="KW-0378">Hydrolase</keyword>
<dbReference type="Pfam" id="PF04327">
    <property type="entry name" value="Peptidase_Prp"/>
    <property type="match status" value="1"/>
</dbReference>
<dbReference type="CDD" id="cd16332">
    <property type="entry name" value="Prp-like"/>
    <property type="match status" value="1"/>
</dbReference>
<dbReference type="InterPro" id="IPR007422">
    <property type="entry name" value="Peptidase_Prp"/>
</dbReference>
<keyword evidence="8" id="KW-1185">Reference proteome</keyword>
<dbReference type="SUPFAM" id="SSF118010">
    <property type="entry name" value="TM1457-like"/>
    <property type="match status" value="1"/>
</dbReference>
<evidence type="ECO:0000256" key="3">
    <source>
        <dbReference type="ARBA" id="ARBA00022801"/>
    </source>
</evidence>
<proteinExistence type="inferred from homology"/>
<evidence type="ECO:0000313" key="7">
    <source>
        <dbReference type="EMBL" id="PRR74973.1"/>
    </source>
</evidence>
<organism evidence="7 8">
    <name type="scientific">Neomoorella humiferrea</name>
    <dbReference type="NCBI Taxonomy" id="676965"/>
    <lineage>
        <taxon>Bacteria</taxon>
        <taxon>Bacillati</taxon>
        <taxon>Bacillota</taxon>
        <taxon>Clostridia</taxon>
        <taxon>Neomoorellales</taxon>
        <taxon>Neomoorellaceae</taxon>
        <taxon>Neomoorella</taxon>
    </lineage>
</organism>
<gene>
    <name evidence="7" type="ORF">MOHU_04730</name>
</gene>
<dbReference type="GO" id="GO:0042254">
    <property type="term" value="P:ribosome biogenesis"/>
    <property type="evidence" value="ECO:0007669"/>
    <property type="project" value="UniProtKB-KW"/>
</dbReference>
<protein>
    <recommendedName>
        <fullName evidence="6">Ribosomal processing cysteine protease Prp</fullName>
    </recommendedName>
</protein>
<evidence type="ECO:0000313" key="8">
    <source>
        <dbReference type="Proteomes" id="UP000238415"/>
    </source>
</evidence>
<dbReference type="Proteomes" id="UP000238415">
    <property type="component" value="Unassembled WGS sequence"/>
</dbReference>
<evidence type="ECO:0000256" key="4">
    <source>
        <dbReference type="ARBA" id="ARBA00022807"/>
    </source>
</evidence>
<dbReference type="AlphaFoldDB" id="A0A2T0AW83"/>
<dbReference type="Gene3D" id="3.30.70.1490">
    <property type="entry name" value="Cysteine protease Prp"/>
    <property type="match status" value="1"/>
</dbReference>
<dbReference type="RefSeq" id="WP_106004499.1">
    <property type="nucleotide sequence ID" value="NZ_CP136419.1"/>
</dbReference>
<sequence>MIKIVFWQDKDGSLFGLTVTGHAGFRPKGEDIVCAAVSALAQTAVLSLREQLEEEPVVTLREGFLECRLAQGLSPVGRKKAQIILKTIAAGLRAIAEDYGDYVAIEYRRFSS</sequence>
<comment type="caution">
    <text evidence="7">The sequence shown here is derived from an EMBL/GenBank/DDBJ whole genome shotgun (WGS) entry which is preliminary data.</text>
</comment>
<name>A0A2T0AW83_9FIRM</name>
<reference evidence="7 8" key="1">
    <citation type="submission" date="2018-03" db="EMBL/GenBank/DDBJ databases">
        <title>Genome sequence of Moorella humiferrea DSM 23265.</title>
        <authorList>
            <person name="Poehlein A."/>
            <person name="Daniel R."/>
        </authorList>
    </citation>
    <scope>NUCLEOTIDE SEQUENCE [LARGE SCALE GENOMIC DNA]</scope>
    <source>
        <strain evidence="7 8">DSM 23265</strain>
    </source>
</reference>
<dbReference type="InterPro" id="IPR036764">
    <property type="entry name" value="Peptidase_Prp_sf"/>
</dbReference>
<evidence type="ECO:0000256" key="2">
    <source>
        <dbReference type="ARBA" id="ARBA00022670"/>
    </source>
</evidence>
<evidence type="ECO:0000256" key="1">
    <source>
        <dbReference type="ARBA" id="ARBA00022517"/>
    </source>
</evidence>